<dbReference type="PROSITE" id="PS50261">
    <property type="entry name" value="G_PROTEIN_RECEP_F2_4"/>
    <property type="match status" value="1"/>
</dbReference>
<name>A0A8J1XTV5_OWEFU</name>
<keyword evidence="5 8" id="KW-0472">Membrane</keyword>
<proteinExistence type="predicted"/>
<dbReference type="PANTHER" id="PTHR22906">
    <property type="entry name" value="PROPERDIN"/>
    <property type="match status" value="1"/>
</dbReference>
<dbReference type="GO" id="GO:0004930">
    <property type="term" value="F:G protein-coupled receptor activity"/>
    <property type="evidence" value="ECO:0007669"/>
    <property type="project" value="InterPro"/>
</dbReference>
<feature type="transmembrane region" description="Helical" evidence="8">
    <location>
        <begin position="1122"/>
        <end position="1139"/>
    </location>
</feature>
<dbReference type="PROSITE" id="PS50092">
    <property type="entry name" value="TSP1"/>
    <property type="match status" value="6"/>
</dbReference>
<dbReference type="GO" id="GO:0007166">
    <property type="term" value="P:cell surface receptor signaling pathway"/>
    <property type="evidence" value="ECO:0007669"/>
    <property type="project" value="InterPro"/>
</dbReference>
<keyword evidence="6" id="KW-1015">Disulfide bond</keyword>
<dbReference type="InterPro" id="IPR036383">
    <property type="entry name" value="TSP1_rpt_sf"/>
</dbReference>
<feature type="transmembrane region" description="Helical" evidence="8">
    <location>
        <begin position="1145"/>
        <end position="1166"/>
    </location>
</feature>
<evidence type="ECO:0000256" key="7">
    <source>
        <dbReference type="SAM" id="MobiDB-lite"/>
    </source>
</evidence>
<evidence type="ECO:0000313" key="12">
    <source>
        <dbReference type="Proteomes" id="UP000749559"/>
    </source>
</evidence>
<dbReference type="Pfam" id="PF01825">
    <property type="entry name" value="GPS"/>
    <property type="match status" value="1"/>
</dbReference>
<evidence type="ECO:0000256" key="2">
    <source>
        <dbReference type="ARBA" id="ARBA00022692"/>
    </source>
</evidence>
<feature type="transmembrane region" description="Helical" evidence="8">
    <location>
        <begin position="931"/>
        <end position="953"/>
    </location>
</feature>
<dbReference type="EMBL" id="CAIIXF020000010">
    <property type="protein sequence ID" value="CAH1796574.1"/>
    <property type="molecule type" value="Genomic_DNA"/>
</dbReference>
<comment type="caution">
    <text evidence="11">The sequence shown here is derived from an EMBL/GenBank/DDBJ whole genome shotgun (WGS) entry which is preliminary data.</text>
</comment>
<sequence>MGQNPTESHGVPSRMNMFILSMGHRGIFGHMTCCAKPDIHQWGTVGFDGTPWGLMGLHGARWGKVIKVQWDFVGFDGANWDSMGQDETRWGKWDFAPLVYTGLKFDGEWGWWGTWGSCSASCLGGTQIRTRMCDSPATANGGIPCAGDSIEDQSCNDFPCPAIDGEWGPWAFISKCTKTCDSGFRKRERFCDNPPPQNHGLICPGGLEEDRTRAVEVVACNFRPCPVHGKWSSWTAFSECSLTCGMGLRTRTRVCDEIVPAHDGYDCFGSSIDTVPCELNKCAVVNGNWGPWQEWTKCSTTCGKGAQSRIRSCDNPSPANGGSFCPKLNTQSRPCTLEDCVVDEPDVDGGWTEWPKFTDCSQTCGPGQKIRVRMCSNPPTSGNGKPCDKFSNSQSQVMLCNEGGCPVDGQWSEWSTGECSVSCGLGEQSRVRRCDNPPPEFNGAKCLGASAISNIETEKIKCYKGTCPDGSGAIYVNDYPDLVDTSTELFTTTTDIIAIGSTLAMVNKTTTTGPIGGNMAINGSGEWDGGTMPNVIEKCPLFVTNRTIWLPTEIWEESEQNCLEGFIGTIKRRCLPGGVWGNLDISNCKSPQMVQLEAQIAFLGRDDQIRASVLDDFKTLCDTRNIFSIEEVLQCKIIFNMLVNLDFLGLEEVATPAKKEFVLDVLRGLNSMLDPDHKQLWIEIVKEEQYENSNSLADILETMERLGSQVVSLLKKDENELELCKGQRYINFCVQLTPRCPTTNVQYPKESQTAIVYNKHLRGDLAYQDPRISHGIIPKEILQHYRCPKSATDLYRDMRGLITISYTSLDEIMPNENKEAISDKPITNSDTGAAPRAVNSEVFTIKLDPPASVPLEKPVTIKLYQSKTSVDPKCVYIDTTSKSNLYQSDGCRIKVSTNDYIICECNHLTSFTVLMDTTREPSDRVPYHNPAAIIGGLIQLVSIIIAIVMYCILRMFWEDKYFALMNIYGAAFVATLTYMAGWTAVSDQIGCIFVAALMQYLFLVTIVWTLCLIVILYKQAFEECKPIGRRKRIVYAIFCWGIPLFVSAVSVGIGFEQYMDMQNLVCWLTHTEMVSLGWFIPLGVFTLVCVIVWAKGFSYMGTQMVDTNDADREMEFEAKRGYMKRVLALLIALCIAWNVDVYESAYVALGGNVLLSFIILFPLCFLDEDIIAERRRRKAEAEDEEKRRNTKNPDWTLQTLNIHDREFTPEPQETNETWMGSETKGKMPAYVPFDDAS</sequence>
<evidence type="ECO:0000256" key="6">
    <source>
        <dbReference type="ARBA" id="ARBA00023157"/>
    </source>
</evidence>
<keyword evidence="4 8" id="KW-1133">Transmembrane helix</keyword>
<keyword evidence="12" id="KW-1185">Reference proteome</keyword>
<comment type="subcellular location">
    <subcellularLocation>
        <location evidence="1">Membrane</location>
        <topology evidence="1">Multi-pass membrane protein</topology>
    </subcellularLocation>
</comment>
<dbReference type="SMART" id="SM00209">
    <property type="entry name" value="TSP1"/>
    <property type="match status" value="6"/>
</dbReference>
<dbReference type="Gene3D" id="1.20.1070.10">
    <property type="entry name" value="Rhodopsin 7-helix transmembrane proteins"/>
    <property type="match status" value="1"/>
</dbReference>
<reference evidence="11" key="1">
    <citation type="submission" date="2022-03" db="EMBL/GenBank/DDBJ databases">
        <authorList>
            <person name="Martin C."/>
        </authorList>
    </citation>
    <scope>NUCLEOTIDE SEQUENCE</scope>
</reference>
<dbReference type="InterPro" id="IPR057244">
    <property type="entry name" value="GAIN_B"/>
</dbReference>
<dbReference type="Proteomes" id="UP000749559">
    <property type="component" value="Unassembled WGS sequence"/>
</dbReference>
<evidence type="ECO:0000256" key="5">
    <source>
        <dbReference type="ARBA" id="ARBA00023136"/>
    </source>
</evidence>
<dbReference type="PROSITE" id="PS50221">
    <property type="entry name" value="GAIN_B"/>
    <property type="match status" value="1"/>
</dbReference>
<feature type="region of interest" description="Disordered" evidence="7">
    <location>
        <begin position="1200"/>
        <end position="1237"/>
    </location>
</feature>
<dbReference type="SMART" id="SM00303">
    <property type="entry name" value="GPS"/>
    <property type="match status" value="1"/>
</dbReference>
<dbReference type="InterPro" id="IPR052065">
    <property type="entry name" value="Compl_asym_regulator"/>
</dbReference>
<feature type="transmembrane region" description="Helical" evidence="8">
    <location>
        <begin position="997"/>
        <end position="1017"/>
    </location>
</feature>
<evidence type="ECO:0000256" key="4">
    <source>
        <dbReference type="ARBA" id="ARBA00022989"/>
    </source>
</evidence>
<evidence type="ECO:0000256" key="1">
    <source>
        <dbReference type="ARBA" id="ARBA00004141"/>
    </source>
</evidence>
<dbReference type="SUPFAM" id="SSF82895">
    <property type="entry name" value="TSP-1 type 1 repeat"/>
    <property type="match status" value="6"/>
</dbReference>
<protein>
    <submittedName>
        <fullName evidence="11">Uncharacterized protein</fullName>
    </submittedName>
</protein>
<feature type="transmembrane region" description="Helical" evidence="8">
    <location>
        <begin position="1075"/>
        <end position="1094"/>
    </location>
</feature>
<evidence type="ECO:0000313" key="11">
    <source>
        <dbReference type="EMBL" id="CAH1796574.1"/>
    </source>
</evidence>
<feature type="domain" description="G-protein coupled receptors family 2 profile 2" evidence="10">
    <location>
        <begin position="928"/>
        <end position="1167"/>
    </location>
</feature>
<dbReference type="Pfam" id="PF00090">
    <property type="entry name" value="TSP_1"/>
    <property type="match status" value="6"/>
</dbReference>
<dbReference type="InterPro" id="IPR046338">
    <property type="entry name" value="GAIN_dom_sf"/>
</dbReference>
<keyword evidence="2 8" id="KW-0812">Transmembrane</keyword>
<evidence type="ECO:0000259" key="9">
    <source>
        <dbReference type="PROSITE" id="PS50221"/>
    </source>
</evidence>
<dbReference type="PANTHER" id="PTHR22906:SF53">
    <property type="entry name" value="HEMICENTIN-1"/>
    <property type="match status" value="1"/>
</dbReference>
<dbReference type="FunFam" id="2.20.100.10:FF:000001">
    <property type="entry name" value="semaphorin-5A isoform X1"/>
    <property type="match status" value="4"/>
</dbReference>
<dbReference type="InterPro" id="IPR000203">
    <property type="entry name" value="GPS"/>
</dbReference>
<keyword evidence="3" id="KW-0677">Repeat</keyword>
<dbReference type="InterPro" id="IPR000884">
    <property type="entry name" value="TSP1_rpt"/>
</dbReference>
<organism evidence="11 12">
    <name type="scientific">Owenia fusiformis</name>
    <name type="common">Polychaete worm</name>
    <dbReference type="NCBI Taxonomy" id="6347"/>
    <lineage>
        <taxon>Eukaryota</taxon>
        <taxon>Metazoa</taxon>
        <taxon>Spiralia</taxon>
        <taxon>Lophotrochozoa</taxon>
        <taxon>Annelida</taxon>
        <taxon>Polychaeta</taxon>
        <taxon>Sedentaria</taxon>
        <taxon>Canalipalpata</taxon>
        <taxon>Sabellida</taxon>
        <taxon>Oweniida</taxon>
        <taxon>Oweniidae</taxon>
        <taxon>Owenia</taxon>
    </lineage>
</organism>
<dbReference type="GO" id="GO:0016020">
    <property type="term" value="C:membrane"/>
    <property type="evidence" value="ECO:0007669"/>
    <property type="project" value="UniProtKB-SubCell"/>
</dbReference>
<evidence type="ECO:0000256" key="8">
    <source>
        <dbReference type="SAM" id="Phobius"/>
    </source>
</evidence>
<dbReference type="InterPro" id="IPR017981">
    <property type="entry name" value="GPCR_2-like_7TM"/>
</dbReference>
<dbReference type="Pfam" id="PF00002">
    <property type="entry name" value="7tm_2"/>
    <property type="match status" value="1"/>
</dbReference>
<feature type="compositionally biased region" description="Polar residues" evidence="7">
    <location>
        <begin position="1211"/>
        <end position="1220"/>
    </location>
</feature>
<evidence type="ECO:0000256" key="3">
    <source>
        <dbReference type="ARBA" id="ARBA00022737"/>
    </source>
</evidence>
<accession>A0A8J1XTV5</accession>
<feature type="transmembrane region" description="Helical" evidence="8">
    <location>
        <begin position="1033"/>
        <end position="1055"/>
    </location>
</feature>
<feature type="transmembrane region" description="Helical" evidence="8">
    <location>
        <begin position="965"/>
        <end position="985"/>
    </location>
</feature>
<dbReference type="AlphaFoldDB" id="A0A8J1XTV5"/>
<feature type="domain" description="GAIN-B" evidence="9">
    <location>
        <begin position="741"/>
        <end position="921"/>
    </location>
</feature>
<gene>
    <name evidence="11" type="ORF">OFUS_LOCUS20968</name>
</gene>
<evidence type="ECO:0000259" key="10">
    <source>
        <dbReference type="PROSITE" id="PS50261"/>
    </source>
</evidence>
<dbReference type="Gene3D" id="2.20.100.10">
    <property type="entry name" value="Thrombospondin type-1 (TSP1) repeat"/>
    <property type="match status" value="6"/>
</dbReference>
<dbReference type="OrthoDB" id="446173at2759"/>
<dbReference type="InterPro" id="IPR000832">
    <property type="entry name" value="GPCR_2_secretin-like"/>
</dbReference>
<dbReference type="Gene3D" id="2.60.220.50">
    <property type="match status" value="1"/>
</dbReference>
<dbReference type="PRINTS" id="PR01705">
    <property type="entry name" value="TSP1REPEAT"/>
</dbReference>